<gene>
    <name evidence="1" type="ORF">GM536_14245</name>
</gene>
<name>A0A6I3V0K0_STREE</name>
<evidence type="ECO:0000313" key="2">
    <source>
        <dbReference type="Proteomes" id="UP000437160"/>
    </source>
</evidence>
<accession>A0A6I3V0K0</accession>
<sequence length="36" mass="4184">MRERYLTTIPLVYLAEDYLGNYEAAKVTIDAIYQAD</sequence>
<dbReference type="Proteomes" id="UP000437160">
    <property type="component" value="Unassembled WGS sequence"/>
</dbReference>
<feature type="non-terminal residue" evidence="1">
    <location>
        <position position="1"/>
    </location>
</feature>
<dbReference type="AlphaFoldDB" id="A0A6I3V0K0"/>
<dbReference type="EMBL" id="WNIA01000769">
    <property type="protein sequence ID" value="MTW00167.1"/>
    <property type="molecule type" value="Genomic_DNA"/>
</dbReference>
<evidence type="ECO:0000313" key="1">
    <source>
        <dbReference type="EMBL" id="MTW00167.1"/>
    </source>
</evidence>
<reference evidence="1 2" key="1">
    <citation type="submission" date="2019-11" db="EMBL/GenBank/DDBJ databases">
        <title>Growth characteristics of pneumococcus vary with the chemical composition of the capsule and with environmental conditions.</title>
        <authorList>
            <person name="Tothpal A."/>
            <person name="Desobry K."/>
            <person name="Joshi S."/>
            <person name="Wyllie A.L."/>
            <person name="Weinberger D.M."/>
        </authorList>
    </citation>
    <scope>NUCLEOTIDE SEQUENCE [LARGE SCALE GENOMIC DNA]</scope>
    <source>
        <strain evidence="2">pnumococcus19F</strain>
    </source>
</reference>
<protein>
    <submittedName>
        <fullName evidence="1">ATPase</fullName>
    </submittedName>
</protein>
<comment type="caution">
    <text evidence="1">The sequence shown here is derived from an EMBL/GenBank/DDBJ whole genome shotgun (WGS) entry which is preliminary data.</text>
</comment>
<proteinExistence type="predicted"/>
<organism evidence="1 2">
    <name type="scientific">Streptococcus pneumoniae</name>
    <dbReference type="NCBI Taxonomy" id="1313"/>
    <lineage>
        <taxon>Bacteria</taxon>
        <taxon>Bacillati</taxon>
        <taxon>Bacillota</taxon>
        <taxon>Bacilli</taxon>
        <taxon>Lactobacillales</taxon>
        <taxon>Streptococcaceae</taxon>
        <taxon>Streptococcus</taxon>
    </lineage>
</organism>